<organism evidence="1 2">
    <name type="scientific">Aspergillus pseudoustus</name>
    <dbReference type="NCBI Taxonomy" id="1810923"/>
    <lineage>
        <taxon>Eukaryota</taxon>
        <taxon>Fungi</taxon>
        <taxon>Dikarya</taxon>
        <taxon>Ascomycota</taxon>
        <taxon>Pezizomycotina</taxon>
        <taxon>Eurotiomycetes</taxon>
        <taxon>Eurotiomycetidae</taxon>
        <taxon>Eurotiales</taxon>
        <taxon>Aspergillaceae</taxon>
        <taxon>Aspergillus</taxon>
        <taxon>Aspergillus subgen. Nidulantes</taxon>
    </lineage>
</organism>
<dbReference type="Proteomes" id="UP001610446">
    <property type="component" value="Unassembled WGS sequence"/>
</dbReference>
<keyword evidence="2" id="KW-1185">Reference proteome</keyword>
<comment type="caution">
    <text evidence="1">The sequence shown here is derived from an EMBL/GenBank/DDBJ whole genome shotgun (WGS) entry which is preliminary data.</text>
</comment>
<evidence type="ECO:0000313" key="1">
    <source>
        <dbReference type="EMBL" id="KAL2851080.1"/>
    </source>
</evidence>
<gene>
    <name evidence="1" type="ORF">BJY01DRAFT_245181</name>
</gene>
<reference evidence="1 2" key="1">
    <citation type="submission" date="2024-07" db="EMBL/GenBank/DDBJ databases">
        <title>Section-level genome sequencing and comparative genomics of Aspergillus sections Usti and Cavernicolus.</title>
        <authorList>
            <consortium name="Lawrence Berkeley National Laboratory"/>
            <person name="Nybo J.L."/>
            <person name="Vesth T.C."/>
            <person name="Theobald S."/>
            <person name="Frisvad J.C."/>
            <person name="Larsen T.O."/>
            <person name="Kjaerboelling I."/>
            <person name="Rothschild-Mancinelli K."/>
            <person name="Lyhne E.K."/>
            <person name="Kogle M.E."/>
            <person name="Barry K."/>
            <person name="Clum A."/>
            <person name="Na H."/>
            <person name="Ledsgaard L."/>
            <person name="Lin J."/>
            <person name="Lipzen A."/>
            <person name="Kuo A."/>
            <person name="Riley R."/>
            <person name="Mondo S."/>
            <person name="Labutti K."/>
            <person name="Haridas S."/>
            <person name="Pangalinan J."/>
            <person name="Salamov A.A."/>
            <person name="Simmons B.A."/>
            <person name="Magnuson J.K."/>
            <person name="Chen J."/>
            <person name="Drula E."/>
            <person name="Henrissat B."/>
            <person name="Wiebenga A."/>
            <person name="Lubbers R.J."/>
            <person name="Gomes A.C."/>
            <person name="Makela M.R."/>
            <person name="Stajich J."/>
            <person name="Grigoriev I.V."/>
            <person name="Mortensen U.H."/>
            <person name="De Vries R.P."/>
            <person name="Baker S.E."/>
            <person name="Andersen M.R."/>
        </authorList>
    </citation>
    <scope>NUCLEOTIDE SEQUENCE [LARGE SCALE GENOMIC DNA]</scope>
    <source>
        <strain evidence="1 2">CBS 123904</strain>
    </source>
</reference>
<proteinExistence type="predicted"/>
<protein>
    <submittedName>
        <fullName evidence="1">Uncharacterized protein</fullName>
    </submittedName>
</protein>
<evidence type="ECO:0000313" key="2">
    <source>
        <dbReference type="Proteomes" id="UP001610446"/>
    </source>
</evidence>
<dbReference type="EMBL" id="JBFXLU010000032">
    <property type="protein sequence ID" value="KAL2851080.1"/>
    <property type="molecule type" value="Genomic_DNA"/>
</dbReference>
<accession>A0ABR4KFM4</accession>
<sequence length="167" mass="17675">MKLASIAATTAANKLVPMEPVQAEPIKVFSEIILTANIVHKLVFCSLGQKALGKIININSLGVADTRGLGAIIDAVIVLNSVLVTGWHFFELSQSPGQNRSGKKVVAAITDEVTKIVDYISRLARAIAVKDADEDTKQVAVLVRAITYNVHTGLLLFEAGIGGEAIA</sequence>
<name>A0ABR4KFM4_9EURO</name>